<dbReference type="GO" id="GO:0006882">
    <property type="term" value="P:intracellular zinc ion homeostasis"/>
    <property type="evidence" value="ECO:0007669"/>
    <property type="project" value="TreeGrafter"/>
</dbReference>
<dbReference type="InterPro" id="IPR009061">
    <property type="entry name" value="DNA-bd_dom_put_sf"/>
</dbReference>
<evidence type="ECO:0000256" key="2">
    <source>
        <dbReference type="ARBA" id="ARBA00004225"/>
    </source>
</evidence>
<feature type="transmembrane region" description="Helical" evidence="22">
    <location>
        <begin position="340"/>
        <end position="359"/>
    </location>
</feature>
<evidence type="ECO:0000256" key="14">
    <source>
        <dbReference type="ARBA" id="ARBA00023128"/>
    </source>
</evidence>
<organism evidence="24">
    <name type="scientific">Phallusia mammillata</name>
    <dbReference type="NCBI Taxonomy" id="59560"/>
    <lineage>
        <taxon>Eukaryota</taxon>
        <taxon>Metazoa</taxon>
        <taxon>Chordata</taxon>
        <taxon>Tunicata</taxon>
        <taxon>Ascidiacea</taxon>
        <taxon>Phlebobranchia</taxon>
        <taxon>Ascidiidae</taxon>
        <taxon>Phallusia</taxon>
    </lineage>
</organism>
<dbReference type="Gene3D" id="3.90.530.10">
    <property type="entry name" value="XPA C-terminal domain"/>
    <property type="match status" value="1"/>
</dbReference>
<evidence type="ECO:0000256" key="3">
    <source>
        <dbReference type="ARBA" id="ARBA00004240"/>
    </source>
</evidence>
<keyword evidence="17" id="KW-0539">Nucleus</keyword>
<evidence type="ECO:0000256" key="13">
    <source>
        <dbReference type="ARBA" id="ARBA00023065"/>
    </source>
</evidence>
<keyword evidence="8" id="KW-0256">Endoplasmic reticulum</keyword>
<evidence type="ECO:0000256" key="10">
    <source>
        <dbReference type="ARBA" id="ARBA00022906"/>
    </source>
</evidence>
<evidence type="ECO:0000256" key="1">
    <source>
        <dbReference type="ARBA" id="ARBA00004123"/>
    </source>
</evidence>
<keyword evidence="9" id="KW-0862">Zinc</keyword>
<dbReference type="GO" id="GO:0015297">
    <property type="term" value="F:antiporter activity"/>
    <property type="evidence" value="ECO:0007669"/>
    <property type="project" value="UniProtKB-KW"/>
</dbReference>
<evidence type="ECO:0000259" key="23">
    <source>
        <dbReference type="Pfam" id="PF01545"/>
    </source>
</evidence>
<keyword evidence="15 22" id="KW-0472">Membrane</keyword>
<dbReference type="InterPro" id="IPR058533">
    <property type="entry name" value="Cation_efflux_TM"/>
</dbReference>
<keyword evidence="16" id="KW-0804">Transcription</keyword>
<keyword evidence="12" id="KW-0805">Transcription regulation</keyword>
<evidence type="ECO:0000256" key="5">
    <source>
        <dbReference type="ARBA" id="ARBA00022448"/>
    </source>
</evidence>
<evidence type="ECO:0000256" key="4">
    <source>
        <dbReference type="ARBA" id="ARBA00008873"/>
    </source>
</evidence>
<dbReference type="GO" id="GO:0006829">
    <property type="term" value="P:zinc ion transport"/>
    <property type="evidence" value="ECO:0007669"/>
    <property type="project" value="UniProtKB-KW"/>
</dbReference>
<keyword evidence="5" id="KW-0813">Transport</keyword>
<dbReference type="GO" id="GO:0031966">
    <property type="term" value="C:mitochondrial membrane"/>
    <property type="evidence" value="ECO:0007669"/>
    <property type="project" value="UniProtKB-SubCell"/>
</dbReference>
<keyword evidence="10" id="KW-0864">Zinc transport</keyword>
<evidence type="ECO:0000256" key="16">
    <source>
        <dbReference type="ARBA" id="ARBA00023163"/>
    </source>
</evidence>
<evidence type="ECO:0000256" key="7">
    <source>
        <dbReference type="ARBA" id="ARBA00022692"/>
    </source>
</evidence>
<dbReference type="Gene3D" id="1.20.1510.10">
    <property type="entry name" value="Cation efflux protein transmembrane domain"/>
    <property type="match status" value="1"/>
</dbReference>
<dbReference type="SUPFAM" id="SSF46955">
    <property type="entry name" value="Putative DNA-binding domain"/>
    <property type="match status" value="1"/>
</dbReference>
<evidence type="ECO:0000256" key="21">
    <source>
        <dbReference type="ARBA" id="ARBA00048349"/>
    </source>
</evidence>
<comment type="similarity">
    <text evidence="4">Belongs to the cation diffusion facilitator (CDF) transporter (TC 2.A.4) family. SLC30A subfamily.</text>
</comment>
<evidence type="ECO:0000256" key="17">
    <source>
        <dbReference type="ARBA" id="ARBA00023242"/>
    </source>
</evidence>
<dbReference type="CDD" id="cd21078">
    <property type="entry name" value="NTD_ZNT9"/>
    <property type="match status" value="1"/>
</dbReference>
<evidence type="ECO:0000256" key="19">
    <source>
        <dbReference type="ARBA" id="ARBA00034845"/>
    </source>
</evidence>
<dbReference type="SUPFAM" id="SSF161111">
    <property type="entry name" value="Cation efflux protein transmembrane domain-like"/>
    <property type="match status" value="1"/>
</dbReference>
<feature type="transmembrane region" description="Helical" evidence="22">
    <location>
        <begin position="281"/>
        <end position="305"/>
    </location>
</feature>
<dbReference type="PANTHER" id="PTHR13414">
    <property type="entry name" value="HUEL-CATION TRANSPORTER"/>
    <property type="match status" value="1"/>
</dbReference>
<name>A0A6F9DSS4_9ASCI</name>
<gene>
    <name evidence="24" type="primary">Slc30a9</name>
</gene>
<evidence type="ECO:0000256" key="22">
    <source>
        <dbReference type="SAM" id="Phobius"/>
    </source>
</evidence>
<comment type="subcellular location">
    <subcellularLocation>
        <location evidence="3">Endoplasmic reticulum</location>
    </subcellularLocation>
    <subcellularLocation>
        <location evidence="2">Mitochondrion membrane</location>
        <topology evidence="2">Multi-pass membrane protein</topology>
    </subcellularLocation>
    <subcellularLocation>
        <location evidence="1">Nucleus</location>
    </subcellularLocation>
</comment>
<dbReference type="NCBIfam" id="TIGR01297">
    <property type="entry name" value="CDF"/>
    <property type="match status" value="1"/>
</dbReference>
<reference evidence="24" key="1">
    <citation type="submission" date="2020-04" db="EMBL/GenBank/DDBJ databases">
        <authorList>
            <person name="Neveu A P."/>
        </authorList>
    </citation>
    <scope>NUCLEOTIDE SEQUENCE</scope>
    <source>
        <tissue evidence="24">Whole embryo</tissue>
    </source>
</reference>
<feature type="domain" description="Cation efflux protein transmembrane" evidence="23">
    <location>
        <begin position="180"/>
        <end position="390"/>
    </location>
</feature>
<evidence type="ECO:0000256" key="15">
    <source>
        <dbReference type="ARBA" id="ARBA00023136"/>
    </source>
</evidence>
<dbReference type="InterPro" id="IPR027469">
    <property type="entry name" value="Cation_efflux_TMD_sf"/>
</dbReference>
<keyword evidence="13" id="KW-0406">Ion transport</keyword>
<evidence type="ECO:0000256" key="12">
    <source>
        <dbReference type="ARBA" id="ARBA00023015"/>
    </source>
</evidence>
<dbReference type="GO" id="GO:0008324">
    <property type="term" value="F:monoatomic cation transmembrane transporter activity"/>
    <property type="evidence" value="ECO:0007669"/>
    <property type="project" value="InterPro"/>
</dbReference>
<evidence type="ECO:0000256" key="18">
    <source>
        <dbReference type="ARBA" id="ARBA00033405"/>
    </source>
</evidence>
<dbReference type="PANTHER" id="PTHR13414:SF9">
    <property type="entry name" value="PROTON-COUPLED ZINC ANTIPORTER SLC30A9, MITOCHONDRIAL"/>
    <property type="match status" value="1"/>
</dbReference>
<keyword evidence="11 22" id="KW-1133">Transmembrane helix</keyword>
<protein>
    <recommendedName>
        <fullName evidence="19">Proton-coupled zinc antiporter SLC30A9, mitochondrial</fullName>
    </recommendedName>
    <alternativeName>
        <fullName evidence="18">Solute carrier family 30 member 9</fullName>
    </alternativeName>
    <alternativeName>
        <fullName evidence="20">Zinc transporter 9</fullName>
    </alternativeName>
</protein>
<evidence type="ECO:0000256" key="11">
    <source>
        <dbReference type="ARBA" id="ARBA00022989"/>
    </source>
</evidence>
<evidence type="ECO:0000256" key="20">
    <source>
        <dbReference type="ARBA" id="ARBA00034922"/>
    </source>
</evidence>
<evidence type="ECO:0000256" key="8">
    <source>
        <dbReference type="ARBA" id="ARBA00022824"/>
    </source>
</evidence>
<evidence type="ECO:0000256" key="6">
    <source>
        <dbReference type="ARBA" id="ARBA00022449"/>
    </source>
</evidence>
<evidence type="ECO:0000256" key="9">
    <source>
        <dbReference type="ARBA" id="ARBA00022833"/>
    </source>
</evidence>
<sequence length="509" mass="56428">MFSNPLRHTVTRCAKFWKFQQSLATSISVCTISTTPTFQNETKSPDDEKDQKDSSGLVSTMKKYILKRRDYSKKFTDNNTITAIQAMQDYILSPGDLDGLQQIRVRSPYVGSSSPIMVYLERDVEERAIKIWGSREALEREQKRFQKLHSKNKFSNTTEKTQSVKRFESLLGSGQGKVVAYAAVANATIGIFKFGCFLASGSASMFSETLHSLADTCNQLLLLWGVNESLKNPDAKHPYGYGNMRHIMALISGVGIFCIGCGASVYHGVQVLLHPQDGLDLASLSTFGVLLGSSFIEAASLVIAIQETRKNAKKHNLDFWNYVNESRDPSTNVVLLEDSAAVLGIFVAGGALALTHITGNVMYDAIGSIVIGGLLGTVATFLVTTNVNALIGRSIPQERMENLKEALEDDVCVRGVYDVKATQLGSDEFKFKAEIDFDGREITRAYLASVDMEQVMHEINSVKTMEELEQVLLRYGEHVIDTLGVQIDRIETELKKKHSDLRHIDLEVL</sequence>
<accession>A0A6F9DSS4</accession>
<evidence type="ECO:0000313" key="24">
    <source>
        <dbReference type="EMBL" id="CAB3266221.1"/>
    </source>
</evidence>
<dbReference type="EMBL" id="LR790359">
    <property type="protein sequence ID" value="CAB3266221.1"/>
    <property type="molecule type" value="mRNA"/>
</dbReference>
<dbReference type="GO" id="GO:0005783">
    <property type="term" value="C:endoplasmic reticulum"/>
    <property type="evidence" value="ECO:0007669"/>
    <property type="project" value="UniProtKB-SubCell"/>
</dbReference>
<dbReference type="InterPro" id="IPR002524">
    <property type="entry name" value="Cation_efflux"/>
</dbReference>
<dbReference type="GO" id="GO:0005634">
    <property type="term" value="C:nucleus"/>
    <property type="evidence" value="ECO:0007669"/>
    <property type="project" value="UniProtKB-SubCell"/>
</dbReference>
<dbReference type="Pfam" id="PF01545">
    <property type="entry name" value="Cation_efflux"/>
    <property type="match status" value="1"/>
</dbReference>
<dbReference type="AlphaFoldDB" id="A0A6F9DSS4"/>
<feature type="transmembrane region" description="Helical" evidence="22">
    <location>
        <begin position="247"/>
        <end position="269"/>
    </location>
</feature>
<keyword evidence="7 22" id="KW-0812">Transmembrane</keyword>
<comment type="catalytic activity">
    <reaction evidence="21">
        <text>Zn(2+)(in) + 2 H(+)(out) = Zn(2+)(out) + 2 H(+)(in)</text>
        <dbReference type="Rhea" id="RHEA:72627"/>
        <dbReference type="ChEBI" id="CHEBI:15378"/>
        <dbReference type="ChEBI" id="CHEBI:29105"/>
    </reaction>
</comment>
<keyword evidence="6" id="KW-0050">Antiport</keyword>
<keyword evidence="14" id="KW-0496">Mitochondrion</keyword>
<feature type="transmembrane region" description="Helical" evidence="22">
    <location>
        <begin position="365"/>
        <end position="391"/>
    </location>
</feature>
<dbReference type="InterPro" id="IPR040177">
    <property type="entry name" value="SLC30A9"/>
</dbReference>
<dbReference type="InterPro" id="IPR037129">
    <property type="entry name" value="XPA_sf"/>
</dbReference>
<proteinExistence type="evidence at transcript level"/>